<dbReference type="RefSeq" id="WP_116165046.1">
    <property type="nucleotide sequence ID" value="NZ_CP086253.1"/>
</dbReference>
<evidence type="ECO:0000313" key="7">
    <source>
        <dbReference type="Proteomes" id="UP000256540"/>
    </source>
</evidence>
<keyword evidence="8" id="KW-1185">Reference proteome</keyword>
<gene>
    <name evidence="6" type="ORF">DMB84_014590</name>
    <name evidence="5" type="ORF">DMB85_003020</name>
</gene>
<evidence type="ECO:0000256" key="3">
    <source>
        <dbReference type="ARBA" id="ARBA00022989"/>
    </source>
</evidence>
<dbReference type="GO" id="GO:0016020">
    <property type="term" value="C:membrane"/>
    <property type="evidence" value="ECO:0007669"/>
    <property type="project" value="UniProtKB-SubCell"/>
</dbReference>
<dbReference type="InterPro" id="IPR029058">
    <property type="entry name" value="AB_hydrolase_fold"/>
</dbReference>
<evidence type="ECO:0000256" key="1">
    <source>
        <dbReference type="ARBA" id="ARBA00004141"/>
    </source>
</evidence>
<evidence type="ECO:0000313" key="6">
    <source>
        <dbReference type="EMBL" id="RRO17388.1"/>
    </source>
</evidence>
<dbReference type="SUPFAM" id="SSF53474">
    <property type="entry name" value="alpha/beta-Hydrolases"/>
    <property type="match status" value="1"/>
</dbReference>
<name>A0AA93DN62_9GAMM</name>
<evidence type="ECO:0000313" key="5">
    <source>
        <dbReference type="EMBL" id="RRO11472.1"/>
    </source>
</evidence>
<dbReference type="Pfam" id="PF05277">
    <property type="entry name" value="DUF726"/>
    <property type="match status" value="1"/>
</dbReference>
<keyword evidence="3" id="KW-1133">Transmembrane helix</keyword>
<proteinExistence type="predicted"/>
<accession>A0AA93DN62</accession>
<dbReference type="EMBL" id="QHJS02000042">
    <property type="protein sequence ID" value="RRO17388.1"/>
    <property type="molecule type" value="Genomic_DNA"/>
</dbReference>
<evidence type="ECO:0000313" key="8">
    <source>
        <dbReference type="Proteomes" id="UP000256817"/>
    </source>
</evidence>
<comment type="caution">
    <text evidence="6">The sequence shown here is derived from an EMBL/GenBank/DDBJ whole genome shotgun (WGS) entry which is preliminary data.</text>
</comment>
<sequence length="486" mass="53829">MARSEIFFDFCNTSRGDILNIYIHGYSAVTSDAEEKELKKKVPLRASNTTNVFMFWPAGNAKDIDYKKLAGYAMLNIAGVVGATTSLTWDAINSYLDTEKSIPKHADEFLSKLNEFINKEKTTYKELNFYGHSLGARMIIETFLKLPNKFKSLNVNNVVFMGGARPLETEECKVILNTISGSIFNIHSDGDRILQFIKPDLEKCIGRYPIKAPNDSIERVKNHAFHWLGHMDYWDNLHGIINYLNLDHASTHSLIPLGTNGSQVVNPFAVQDVGLYLPLCHATEQEKKVLAGILCQRKSAAIQKYETNPVSLTHELQLMGGDSVANKARGHGVCYREILDDAAEKLGIPQHENLGFISLEKAIYAKVVSLIREKLETTSEKEKIDYLKILAKTGEIPQGALHYSALSLSALLSIGSLIAGRIAAGSIPVVGQLVGAVSLLGSGVKYFSGPAFSVTIPSIMVIHQIRKRVSQEIGEGFLFNDELRKR</sequence>
<evidence type="ECO:0000256" key="4">
    <source>
        <dbReference type="ARBA" id="ARBA00023136"/>
    </source>
</evidence>
<reference evidence="7 8" key="1">
    <citation type="submission" date="2018-11" db="EMBL/GenBank/DDBJ databases">
        <title>Draft genome sequences of proposed Pectobacterium aquaticum sp. nov. isolated in France from fresh water.</title>
        <authorList>
            <person name="Pedron J."/>
            <person name="Barny M.A."/>
        </authorList>
    </citation>
    <scope>NUCLEOTIDE SEQUENCE [LARGE SCALE GENOMIC DNA]</scope>
    <source>
        <strain evidence="6 7">A127-S21-F16</strain>
        <strain evidence="5 8">A35-S23-M15</strain>
    </source>
</reference>
<comment type="subcellular location">
    <subcellularLocation>
        <location evidence="1">Membrane</location>
        <topology evidence="1">Multi-pass membrane protein</topology>
    </subcellularLocation>
</comment>
<dbReference type="EMBL" id="QHJW02000005">
    <property type="protein sequence ID" value="RRO11472.1"/>
    <property type="molecule type" value="Genomic_DNA"/>
</dbReference>
<dbReference type="AlphaFoldDB" id="A0AA93DN62"/>
<keyword evidence="2" id="KW-0812">Transmembrane</keyword>
<organism evidence="6 7">
    <name type="scientific">Pectobacterium aquaticum</name>
    <dbReference type="NCBI Taxonomy" id="2204145"/>
    <lineage>
        <taxon>Bacteria</taxon>
        <taxon>Pseudomonadati</taxon>
        <taxon>Pseudomonadota</taxon>
        <taxon>Gammaproteobacteria</taxon>
        <taxon>Enterobacterales</taxon>
        <taxon>Pectobacteriaceae</taxon>
        <taxon>Pectobacterium</taxon>
    </lineage>
</organism>
<evidence type="ECO:0000256" key="2">
    <source>
        <dbReference type="ARBA" id="ARBA00022692"/>
    </source>
</evidence>
<keyword evidence="4" id="KW-0472">Membrane</keyword>
<dbReference type="Proteomes" id="UP000256817">
    <property type="component" value="Unassembled WGS sequence"/>
</dbReference>
<dbReference type="InterPro" id="IPR007941">
    <property type="entry name" value="DUF726"/>
</dbReference>
<protein>
    <submittedName>
        <fullName evidence="6">DUF726 domain-containing protein</fullName>
    </submittedName>
</protein>
<dbReference type="Proteomes" id="UP000256540">
    <property type="component" value="Unassembled WGS sequence"/>
</dbReference>